<dbReference type="AlphaFoldDB" id="A0A0V7ZWV2"/>
<dbReference type="EMBL" id="LMTZ01000037">
    <property type="protein sequence ID" value="KST69018.1"/>
    <property type="molecule type" value="Genomic_DNA"/>
</dbReference>
<organism evidence="2 3">
    <name type="scientific">Mastigocoleus testarum BC008</name>
    <dbReference type="NCBI Taxonomy" id="371196"/>
    <lineage>
        <taxon>Bacteria</taxon>
        <taxon>Bacillati</taxon>
        <taxon>Cyanobacteriota</taxon>
        <taxon>Cyanophyceae</taxon>
        <taxon>Nostocales</taxon>
        <taxon>Hapalosiphonaceae</taxon>
        <taxon>Mastigocoleus</taxon>
    </lineage>
</organism>
<reference evidence="2 3" key="1">
    <citation type="journal article" date="2015" name="Genome Announc.">
        <title>Draft Genome of the Euendolithic (true boring) Cyanobacterium Mastigocoleus testarum strain BC008.</title>
        <authorList>
            <person name="Guida B.S."/>
            <person name="Garcia-Pichel F."/>
        </authorList>
    </citation>
    <scope>NUCLEOTIDE SEQUENCE [LARGE SCALE GENOMIC DNA]</scope>
    <source>
        <strain evidence="2 3">BC008</strain>
    </source>
</reference>
<gene>
    <name evidence="2" type="ORF">BC008_02830</name>
</gene>
<keyword evidence="3" id="KW-1185">Reference proteome</keyword>
<dbReference type="Proteomes" id="UP000053372">
    <property type="component" value="Unassembled WGS sequence"/>
</dbReference>
<name>A0A0V7ZWV2_9CYAN</name>
<dbReference type="RefSeq" id="WP_027844907.1">
    <property type="nucleotide sequence ID" value="NZ_LMTZ01000037.1"/>
</dbReference>
<dbReference type="InterPro" id="IPR043708">
    <property type="entry name" value="DUF5648"/>
</dbReference>
<accession>A0A0V7ZWV2</accession>
<evidence type="ECO:0000313" key="3">
    <source>
        <dbReference type="Proteomes" id="UP000053372"/>
    </source>
</evidence>
<proteinExistence type="predicted"/>
<protein>
    <recommendedName>
        <fullName evidence="1">DUF5648 domain-containing protein</fullName>
    </recommendedName>
</protein>
<sequence length="151" mass="17230">MSKVVPVYQYYAEQPYGGIRYFYSVDPNVEAGWTLDKDCNDGVAFKAFKDKQKGSVPVYQYYVEQPYGGIRYFYSTDPNVEAGWTLDKNYNGGIAFYACAEPTLSATPVYQYYFKQEDIGGFRHFYSKDPNVGAGWTLDKDYKGGIAFYAL</sequence>
<feature type="domain" description="DUF5648" evidence="1">
    <location>
        <begin position="40"/>
        <end position="150"/>
    </location>
</feature>
<comment type="caution">
    <text evidence="2">The sequence shown here is derived from an EMBL/GenBank/DDBJ whole genome shotgun (WGS) entry which is preliminary data.</text>
</comment>
<evidence type="ECO:0000259" key="1">
    <source>
        <dbReference type="Pfam" id="PF18885"/>
    </source>
</evidence>
<evidence type="ECO:0000313" key="2">
    <source>
        <dbReference type="EMBL" id="KST69018.1"/>
    </source>
</evidence>
<dbReference type="Pfam" id="PF18885">
    <property type="entry name" value="DUF5648"/>
    <property type="match status" value="1"/>
</dbReference>